<dbReference type="InterPro" id="IPR002213">
    <property type="entry name" value="UDP_glucos_trans"/>
</dbReference>
<dbReference type="FunFam" id="3.40.50.2000:FF:000056">
    <property type="entry name" value="Glycosyltransferase"/>
    <property type="match status" value="2"/>
</dbReference>
<evidence type="ECO:0000256" key="4">
    <source>
        <dbReference type="ARBA" id="ARBA00053747"/>
    </source>
</evidence>
<dbReference type="GO" id="GO:0005737">
    <property type="term" value="C:cytoplasm"/>
    <property type="evidence" value="ECO:0000318"/>
    <property type="project" value="GO_Central"/>
</dbReference>
<comment type="function">
    <text evidence="4">May glycosylate diterpenes or flavonols in leaves.</text>
</comment>
<evidence type="ECO:0000256" key="3">
    <source>
        <dbReference type="ARBA" id="ARBA00022679"/>
    </source>
</evidence>
<dbReference type="Pfam" id="PF00201">
    <property type="entry name" value="UDPGT"/>
    <property type="match status" value="2"/>
</dbReference>
<evidence type="ECO:0000313" key="6">
    <source>
        <dbReference type="Proteomes" id="UP000235145"/>
    </source>
</evidence>
<dbReference type="GO" id="GO:0080043">
    <property type="term" value="F:quercetin 3-O-glucosyltransferase activity"/>
    <property type="evidence" value="ECO:0000318"/>
    <property type="project" value="GO_Central"/>
</dbReference>
<keyword evidence="2" id="KW-0328">Glycosyltransferase</keyword>
<dbReference type="SUPFAM" id="SSF53756">
    <property type="entry name" value="UDP-Glycosyltransferase/glycogen phosphorylase"/>
    <property type="match status" value="2"/>
</dbReference>
<dbReference type="Gene3D" id="3.40.50.2000">
    <property type="entry name" value="Glycogen Phosphorylase B"/>
    <property type="match status" value="4"/>
</dbReference>
<protein>
    <recommendedName>
        <fullName evidence="7">UDP-glycosyltransferases domain-containing protein</fullName>
    </recommendedName>
</protein>
<comment type="similarity">
    <text evidence="1">Belongs to the UDP-glycosyltransferase family.</text>
</comment>
<reference evidence="5 6" key="1">
    <citation type="journal article" date="2017" name="Nat. Commun.">
        <title>Genome assembly with in vitro proximity ligation data and whole-genome triplication in lettuce.</title>
        <authorList>
            <person name="Reyes-Chin-Wo S."/>
            <person name="Wang Z."/>
            <person name="Yang X."/>
            <person name="Kozik A."/>
            <person name="Arikit S."/>
            <person name="Song C."/>
            <person name="Xia L."/>
            <person name="Froenicke L."/>
            <person name="Lavelle D.O."/>
            <person name="Truco M.J."/>
            <person name="Xia R."/>
            <person name="Zhu S."/>
            <person name="Xu C."/>
            <person name="Xu H."/>
            <person name="Xu X."/>
            <person name="Cox K."/>
            <person name="Korf I."/>
            <person name="Meyers B.C."/>
            <person name="Michelmore R.W."/>
        </authorList>
    </citation>
    <scope>NUCLEOTIDE SEQUENCE [LARGE SCALE GENOMIC DNA]</scope>
    <source>
        <strain evidence="6">cv. Salinas</strain>
        <tissue evidence="5">Seedlings</tissue>
    </source>
</reference>
<dbReference type="EMBL" id="NBSK02000001">
    <property type="protein sequence ID" value="KAJ0224182.1"/>
    <property type="molecule type" value="Genomic_DNA"/>
</dbReference>
<evidence type="ECO:0000256" key="2">
    <source>
        <dbReference type="ARBA" id="ARBA00022676"/>
    </source>
</evidence>
<name>A0A9R1WCG6_LACSA</name>
<evidence type="ECO:0000313" key="5">
    <source>
        <dbReference type="EMBL" id="KAJ0224182.1"/>
    </source>
</evidence>
<organism evidence="5 6">
    <name type="scientific">Lactuca sativa</name>
    <name type="common">Garden lettuce</name>
    <dbReference type="NCBI Taxonomy" id="4236"/>
    <lineage>
        <taxon>Eukaryota</taxon>
        <taxon>Viridiplantae</taxon>
        <taxon>Streptophyta</taxon>
        <taxon>Embryophyta</taxon>
        <taxon>Tracheophyta</taxon>
        <taxon>Spermatophyta</taxon>
        <taxon>Magnoliopsida</taxon>
        <taxon>eudicotyledons</taxon>
        <taxon>Gunneridae</taxon>
        <taxon>Pentapetalae</taxon>
        <taxon>asterids</taxon>
        <taxon>campanulids</taxon>
        <taxon>Asterales</taxon>
        <taxon>Asteraceae</taxon>
        <taxon>Cichorioideae</taxon>
        <taxon>Cichorieae</taxon>
        <taxon>Lactucinae</taxon>
        <taxon>Lactuca</taxon>
    </lineage>
</organism>
<keyword evidence="3" id="KW-0808">Transferase</keyword>
<dbReference type="GO" id="GO:0080044">
    <property type="term" value="F:quercetin 7-O-glucosyltransferase activity"/>
    <property type="evidence" value="ECO:0000318"/>
    <property type="project" value="GO_Central"/>
</dbReference>
<dbReference type="PANTHER" id="PTHR11926">
    <property type="entry name" value="GLUCOSYL/GLUCURONOSYL TRANSFERASES"/>
    <property type="match status" value="1"/>
</dbReference>
<dbReference type="FunFam" id="3.40.50.2000:FF:000065">
    <property type="entry name" value="Glycosyltransferase"/>
    <property type="match status" value="2"/>
</dbReference>
<dbReference type="AlphaFoldDB" id="A0A9R1WCG6"/>
<dbReference type="InterPro" id="IPR035595">
    <property type="entry name" value="UDP_glycos_trans_CS"/>
</dbReference>
<dbReference type="PANTHER" id="PTHR11926:SF1497">
    <property type="entry name" value="GLYCOSYLTRANSFERASE"/>
    <property type="match status" value="1"/>
</dbReference>
<comment type="caution">
    <text evidence="5">The sequence shown here is derived from an EMBL/GenBank/DDBJ whole genome shotgun (WGS) entry which is preliminary data.</text>
</comment>
<gene>
    <name evidence="5" type="ORF">LSAT_V11C100010730</name>
</gene>
<keyword evidence="6" id="KW-1185">Reference proteome</keyword>
<dbReference type="PROSITE" id="PS00375">
    <property type="entry name" value="UDPGT"/>
    <property type="match status" value="2"/>
</dbReference>
<evidence type="ECO:0008006" key="7">
    <source>
        <dbReference type="Google" id="ProtNLM"/>
    </source>
</evidence>
<dbReference type="Proteomes" id="UP000235145">
    <property type="component" value="Unassembled WGS sequence"/>
</dbReference>
<accession>A0A9R1WCG6</accession>
<proteinExistence type="inferred from homology"/>
<sequence>MEAVPRIAQKPHVVFIPLPAQSHIKCMLKLARILHHRGLHITFVNTQSNHKRLLKYGGFHDLDGVPGFQFKTVPDGLSSTSDDDHDPTQTLVELSAYLTINFLDAFLEIVAGLETPVTCIISDGFMTFTQTPSAAEKLGVPIILFWTMAASGFMGFYQSKVLTEKGVVPLKDDSCLTNGYVDTLIDVPGMKEIRLRDLPEHIWGVGPKSSALKFMVQIAHEADKISHMIIHTFDELESTLIQEIKSMFPHVYTIGPLELLLDQMTEKETKSSTFNGYSIWKEEPECFRWLHLKEPNSVVYVNFGSLAVMSVKDLLELGWGLVNSNHYFLWIIRDDLVDGGCAVLPAELEEVVKERGFIGSWCSQEEVLNHPSVGGFLTHGGWGSVIESLSAGVPMICCPFTGDQRTNCRQVCKEWEVGMEMGREVKRDEVENLVRELMGRGGGRMRNKAMEWRKMAKMATDLDGSSFLDIEKLVTEIGIPHTKMEGVSRIAQKPHHVVFIPFPAQSHIKCMLKLARLLHHKGLHITFVNTHSNHKRLLKYGGFHDIDGVPGFQFKTVPDGLPSTSDDDDHDPTQTIVELAKYLTTNFLSPFLEIVAGLETPVTCIISDAFMTFAQTPYAAEKLGVPIILFWTMAACGFMGFYQAKILSEKGVVPLPDESCLTNGYLDTLIDIPGMKEIRLRDLPEHIWGVGPKSSALKFIVQIAHDADKISHMIIHTFDELERTLIKEFKSMFPHVYTIGPLQLLLNQITEKETKSSTFNGYSLWKEEPECFQWLHLKEPNSVVYVNFGSLAVMSVKDLLELGWGLVNSNHNFLWIIRDDLVDGECAVLPAELEEVVKERGFIGSWCSQEEVLNHPSVGGFLTHGGWGSVIESLSAGVPMICCPFTGDQRTNCRQVCKEWEVGMEMGRDVKRDEVEKLVRELMGGGGGRMRNKAMEWRKIAEMATDLDGSSFLDVEKLVAEISVLSKN</sequence>
<evidence type="ECO:0000256" key="1">
    <source>
        <dbReference type="ARBA" id="ARBA00009995"/>
    </source>
</evidence>
<dbReference type="CDD" id="cd03784">
    <property type="entry name" value="GT1_Gtf-like"/>
    <property type="match status" value="2"/>
</dbReference>